<name>A0A699Z7E9_HAELA</name>
<sequence>MNLRSNPQSYEHGICRAVTRRRLQTKRRRLSSTTSFRLNHPSFVCQSVDMSAIRVTIRVSRWTMRWIRQAHQMRLSGHMLLEEYAAVKAEVASRLAALPFVAITVDGWSQVDIQSDTANMADVFFGATASRG</sequence>
<organism evidence="1 2">
    <name type="scientific">Haematococcus lacustris</name>
    <name type="common">Green alga</name>
    <name type="synonym">Haematococcus pluvialis</name>
    <dbReference type="NCBI Taxonomy" id="44745"/>
    <lineage>
        <taxon>Eukaryota</taxon>
        <taxon>Viridiplantae</taxon>
        <taxon>Chlorophyta</taxon>
        <taxon>core chlorophytes</taxon>
        <taxon>Chlorophyceae</taxon>
        <taxon>CS clade</taxon>
        <taxon>Chlamydomonadales</taxon>
        <taxon>Haematococcaceae</taxon>
        <taxon>Haematococcus</taxon>
    </lineage>
</organism>
<dbReference type="EMBL" id="BLLF01000808">
    <property type="protein sequence ID" value="GFH15118.1"/>
    <property type="molecule type" value="Genomic_DNA"/>
</dbReference>
<protein>
    <submittedName>
        <fullName evidence="1">Uncharacterized protein</fullName>
    </submittedName>
</protein>
<comment type="caution">
    <text evidence="1">The sequence shown here is derived from an EMBL/GenBank/DDBJ whole genome shotgun (WGS) entry which is preliminary data.</text>
</comment>
<dbReference type="Proteomes" id="UP000485058">
    <property type="component" value="Unassembled WGS sequence"/>
</dbReference>
<dbReference type="AlphaFoldDB" id="A0A699Z7E9"/>
<proteinExistence type="predicted"/>
<evidence type="ECO:0000313" key="2">
    <source>
        <dbReference type="Proteomes" id="UP000485058"/>
    </source>
</evidence>
<evidence type="ECO:0000313" key="1">
    <source>
        <dbReference type="EMBL" id="GFH15118.1"/>
    </source>
</evidence>
<reference evidence="1 2" key="1">
    <citation type="submission" date="2020-02" db="EMBL/GenBank/DDBJ databases">
        <title>Draft genome sequence of Haematococcus lacustris strain NIES-144.</title>
        <authorList>
            <person name="Morimoto D."/>
            <person name="Nakagawa S."/>
            <person name="Yoshida T."/>
            <person name="Sawayama S."/>
        </authorList>
    </citation>
    <scope>NUCLEOTIDE SEQUENCE [LARGE SCALE GENOMIC DNA]</scope>
    <source>
        <strain evidence="1 2">NIES-144</strain>
    </source>
</reference>
<accession>A0A699Z7E9</accession>
<feature type="non-terminal residue" evidence="1">
    <location>
        <position position="132"/>
    </location>
</feature>
<gene>
    <name evidence="1" type="ORF">HaLaN_11286</name>
</gene>
<keyword evidence="2" id="KW-1185">Reference proteome</keyword>